<evidence type="ECO:0000256" key="7">
    <source>
        <dbReference type="ARBA" id="ARBA00023098"/>
    </source>
</evidence>
<evidence type="ECO:0000256" key="3">
    <source>
        <dbReference type="ARBA" id="ARBA00022679"/>
    </source>
</evidence>
<gene>
    <name evidence="11" type="ORF">N7539_007260</name>
</gene>
<dbReference type="GO" id="GO:0034626">
    <property type="term" value="P:fatty acid elongation, polyunsaturated fatty acid"/>
    <property type="evidence" value="ECO:0007669"/>
    <property type="project" value="TreeGrafter"/>
</dbReference>
<dbReference type="AlphaFoldDB" id="A0A9W9WUT5"/>
<proteinExistence type="inferred from homology"/>
<feature type="transmembrane region" description="Helical" evidence="10">
    <location>
        <begin position="242"/>
        <end position="261"/>
    </location>
</feature>
<reference evidence="11" key="1">
    <citation type="submission" date="2022-12" db="EMBL/GenBank/DDBJ databases">
        <authorList>
            <person name="Petersen C."/>
        </authorList>
    </citation>
    <scope>NUCLEOTIDE SEQUENCE</scope>
    <source>
        <strain evidence="11">IBT 30728</strain>
    </source>
</reference>
<evidence type="ECO:0000256" key="5">
    <source>
        <dbReference type="ARBA" id="ARBA00022832"/>
    </source>
</evidence>
<dbReference type="EC" id="2.3.1.-" evidence="10"/>
<dbReference type="GO" id="GO:0005789">
    <property type="term" value="C:endoplasmic reticulum membrane"/>
    <property type="evidence" value="ECO:0007669"/>
    <property type="project" value="TreeGrafter"/>
</dbReference>
<accession>A0A9W9WUT5</accession>
<organism evidence="11 12">
    <name type="scientific">Penicillium diatomitis</name>
    <dbReference type="NCBI Taxonomy" id="2819901"/>
    <lineage>
        <taxon>Eukaryota</taxon>
        <taxon>Fungi</taxon>
        <taxon>Dikarya</taxon>
        <taxon>Ascomycota</taxon>
        <taxon>Pezizomycotina</taxon>
        <taxon>Eurotiomycetes</taxon>
        <taxon>Eurotiomycetidae</taxon>
        <taxon>Eurotiales</taxon>
        <taxon>Aspergillaceae</taxon>
        <taxon>Penicillium</taxon>
    </lineage>
</organism>
<keyword evidence="5 10" id="KW-0276">Fatty acid metabolism</keyword>
<feature type="transmembrane region" description="Helical" evidence="10">
    <location>
        <begin position="68"/>
        <end position="86"/>
    </location>
</feature>
<dbReference type="Pfam" id="PF01151">
    <property type="entry name" value="ELO"/>
    <property type="match status" value="1"/>
</dbReference>
<keyword evidence="7 10" id="KW-0443">Lipid metabolism</keyword>
<feature type="transmembrane region" description="Helical" evidence="10">
    <location>
        <begin position="107"/>
        <end position="132"/>
    </location>
</feature>
<dbReference type="GeneID" id="81627110"/>
<name>A0A9W9WUT5_9EURO</name>
<evidence type="ECO:0000313" key="11">
    <source>
        <dbReference type="EMBL" id="KAJ5477116.1"/>
    </source>
</evidence>
<comment type="subcellular location">
    <subcellularLocation>
        <location evidence="1">Membrane</location>
        <topology evidence="1">Multi-pass membrane protein</topology>
    </subcellularLocation>
</comment>
<comment type="catalytic activity">
    <reaction evidence="10">
        <text>an acyl-CoA + malonyl-CoA + H(+) = a 3-oxoacyl-CoA + CO2 + CoA</text>
        <dbReference type="Rhea" id="RHEA:50252"/>
        <dbReference type="ChEBI" id="CHEBI:15378"/>
        <dbReference type="ChEBI" id="CHEBI:16526"/>
        <dbReference type="ChEBI" id="CHEBI:57287"/>
        <dbReference type="ChEBI" id="CHEBI:57384"/>
        <dbReference type="ChEBI" id="CHEBI:58342"/>
        <dbReference type="ChEBI" id="CHEBI:90726"/>
    </reaction>
    <physiologicalReaction direction="left-to-right" evidence="10">
        <dbReference type="Rhea" id="RHEA:50253"/>
    </physiologicalReaction>
</comment>
<sequence>MGSNMAIPHGESLIIFRFPPSSLFTLPPSQSLKPTTRLPPLPPSNVLGASIIQSIRIDPLLFQLSLDLRFVITFTALYVSTVLYLNRVNAYRQFRPWKFSRTPWFKHVVVAHNAMLAIFSGWTFVSLFHIFLPLLGRARAEAGPDYASHLAELLCETDSGAYRVLSFGSSLWEAGGSYVGWWFYMSKFYEIVDTLIILARGKKSSTLQTYHHAGVIICGWATIIYESPLGAIGVFLNSAIHTLMYMYFTIQTLGIPIPVSFKRNLTKLQLAQFFVGWIWGYTYLFMSYRIPSRPNAGKTERDFIHSDNLTRVLGKDSPASLQKKADVLHESVDAVSCLSDSGEAFTIVVTSVYIIPLIYLFIKFYFQSYRGNGKGIRSGGQVVKEPNGLIH</sequence>
<dbReference type="PANTHER" id="PTHR11157">
    <property type="entry name" value="FATTY ACID ACYL TRANSFERASE-RELATED"/>
    <property type="match status" value="1"/>
</dbReference>
<keyword evidence="12" id="KW-1185">Reference proteome</keyword>
<keyword evidence="9 10" id="KW-0275">Fatty acid biosynthesis</keyword>
<dbReference type="GO" id="GO:0009922">
    <property type="term" value="F:fatty acid elongase activity"/>
    <property type="evidence" value="ECO:0007669"/>
    <property type="project" value="InterPro"/>
</dbReference>
<dbReference type="GO" id="GO:0042761">
    <property type="term" value="P:very long-chain fatty acid biosynthetic process"/>
    <property type="evidence" value="ECO:0007669"/>
    <property type="project" value="TreeGrafter"/>
</dbReference>
<keyword evidence="8 10" id="KW-0472">Membrane</keyword>
<keyword evidence="6 10" id="KW-1133">Transmembrane helix</keyword>
<evidence type="ECO:0000256" key="8">
    <source>
        <dbReference type="ARBA" id="ARBA00023136"/>
    </source>
</evidence>
<evidence type="ECO:0000256" key="4">
    <source>
        <dbReference type="ARBA" id="ARBA00022692"/>
    </source>
</evidence>
<evidence type="ECO:0000256" key="10">
    <source>
        <dbReference type="RuleBase" id="RU361115"/>
    </source>
</evidence>
<feature type="transmembrane region" description="Helical" evidence="10">
    <location>
        <begin position="181"/>
        <end position="201"/>
    </location>
</feature>
<dbReference type="GO" id="GO:0019367">
    <property type="term" value="P:fatty acid elongation, saturated fatty acid"/>
    <property type="evidence" value="ECO:0007669"/>
    <property type="project" value="TreeGrafter"/>
</dbReference>
<evidence type="ECO:0000256" key="1">
    <source>
        <dbReference type="ARBA" id="ARBA00004141"/>
    </source>
</evidence>
<feature type="transmembrane region" description="Helical" evidence="10">
    <location>
        <begin position="273"/>
        <end position="290"/>
    </location>
</feature>
<dbReference type="PANTHER" id="PTHR11157:SF169">
    <property type="entry name" value="ELONGATION OF FATTY ACIDS PROTEIN"/>
    <property type="match status" value="1"/>
</dbReference>
<dbReference type="RefSeq" id="XP_056787660.1">
    <property type="nucleotide sequence ID" value="XM_056936861.1"/>
</dbReference>
<feature type="transmembrane region" description="Helical" evidence="10">
    <location>
        <begin position="344"/>
        <end position="366"/>
    </location>
</feature>
<dbReference type="GO" id="GO:0030148">
    <property type="term" value="P:sphingolipid biosynthetic process"/>
    <property type="evidence" value="ECO:0007669"/>
    <property type="project" value="TreeGrafter"/>
</dbReference>
<keyword evidence="4 10" id="KW-0812">Transmembrane</keyword>
<dbReference type="InterPro" id="IPR002076">
    <property type="entry name" value="ELO_fam"/>
</dbReference>
<feature type="transmembrane region" description="Helical" evidence="10">
    <location>
        <begin position="213"/>
        <end position="236"/>
    </location>
</feature>
<dbReference type="Proteomes" id="UP001148312">
    <property type="component" value="Unassembled WGS sequence"/>
</dbReference>
<evidence type="ECO:0000256" key="6">
    <source>
        <dbReference type="ARBA" id="ARBA00022989"/>
    </source>
</evidence>
<dbReference type="EMBL" id="JAPWDQ010000010">
    <property type="protein sequence ID" value="KAJ5477116.1"/>
    <property type="molecule type" value="Genomic_DNA"/>
</dbReference>
<protein>
    <recommendedName>
        <fullName evidence="10">Elongation of fatty acids protein</fullName>
        <ecNumber evidence="10">2.3.1.-</ecNumber>
    </recommendedName>
</protein>
<comment type="caution">
    <text evidence="11">The sequence shown here is derived from an EMBL/GenBank/DDBJ whole genome shotgun (WGS) entry which is preliminary data.</text>
</comment>
<evidence type="ECO:0000313" key="12">
    <source>
        <dbReference type="Proteomes" id="UP001148312"/>
    </source>
</evidence>
<evidence type="ECO:0000256" key="2">
    <source>
        <dbReference type="ARBA" id="ARBA00022516"/>
    </source>
</evidence>
<comment type="similarity">
    <text evidence="10">Belongs to the ELO family.</text>
</comment>
<keyword evidence="3 10" id="KW-0808">Transferase</keyword>
<dbReference type="GO" id="GO:0034625">
    <property type="term" value="P:fatty acid elongation, monounsaturated fatty acid"/>
    <property type="evidence" value="ECO:0007669"/>
    <property type="project" value="TreeGrafter"/>
</dbReference>
<reference evidence="11" key="2">
    <citation type="journal article" date="2023" name="IMA Fungus">
        <title>Comparative genomic study of the Penicillium genus elucidates a diverse pangenome and 15 lateral gene transfer events.</title>
        <authorList>
            <person name="Petersen C."/>
            <person name="Sorensen T."/>
            <person name="Nielsen M.R."/>
            <person name="Sondergaard T.E."/>
            <person name="Sorensen J.L."/>
            <person name="Fitzpatrick D.A."/>
            <person name="Frisvad J.C."/>
            <person name="Nielsen K.L."/>
        </authorList>
    </citation>
    <scope>NUCLEOTIDE SEQUENCE</scope>
    <source>
        <strain evidence="11">IBT 30728</strain>
    </source>
</reference>
<keyword evidence="2 10" id="KW-0444">Lipid biosynthesis</keyword>
<evidence type="ECO:0000256" key="9">
    <source>
        <dbReference type="ARBA" id="ARBA00023160"/>
    </source>
</evidence>